<dbReference type="AlphaFoldDB" id="A0AA41Z4G2"/>
<comment type="caution">
    <text evidence="2">The sequence shown here is derived from an EMBL/GenBank/DDBJ whole genome shotgun (WGS) entry which is preliminary data.</text>
</comment>
<feature type="compositionally biased region" description="Low complexity" evidence="1">
    <location>
        <begin position="87"/>
        <end position="105"/>
    </location>
</feature>
<name>A0AA41Z4G2_9SPHN</name>
<dbReference type="PROSITE" id="PS51257">
    <property type="entry name" value="PROKAR_LIPOPROTEIN"/>
    <property type="match status" value="1"/>
</dbReference>
<dbReference type="EMBL" id="JANFAV010000002">
    <property type="protein sequence ID" value="MCW6533872.1"/>
    <property type="molecule type" value="Genomic_DNA"/>
</dbReference>
<proteinExistence type="predicted"/>
<evidence type="ECO:0000313" key="2">
    <source>
        <dbReference type="EMBL" id="MCW6533872.1"/>
    </source>
</evidence>
<keyword evidence="3" id="KW-1185">Reference proteome</keyword>
<gene>
    <name evidence="2" type="ORF">NEE01_03660</name>
</gene>
<evidence type="ECO:0000313" key="3">
    <source>
        <dbReference type="Proteomes" id="UP001165565"/>
    </source>
</evidence>
<reference evidence="2" key="1">
    <citation type="submission" date="2022-06" db="EMBL/GenBank/DDBJ databases">
        <title>Sphingomonas sp. nov. isolated from rhizosphere soil of tomato.</title>
        <authorList>
            <person name="Dong H."/>
            <person name="Gao R."/>
        </authorList>
    </citation>
    <scope>NUCLEOTIDE SEQUENCE</scope>
    <source>
        <strain evidence="2">MMSM24</strain>
    </source>
</reference>
<sequence>MSIETMRNGLMLGAAALLAGCATDGQGDPVLGWADTFGEANKQAIAAQVIDPHPVYDAALAPASGDHAAQAITRYRTDKVKKPERLTTSSVAGSSSGTSGTTPNQ</sequence>
<accession>A0AA41Z4G2</accession>
<organism evidence="2 3">
    <name type="scientific">Sphingomonas lycopersici</name>
    <dbReference type="NCBI Taxonomy" id="2951807"/>
    <lineage>
        <taxon>Bacteria</taxon>
        <taxon>Pseudomonadati</taxon>
        <taxon>Pseudomonadota</taxon>
        <taxon>Alphaproteobacteria</taxon>
        <taxon>Sphingomonadales</taxon>
        <taxon>Sphingomonadaceae</taxon>
        <taxon>Sphingomonas</taxon>
    </lineage>
</organism>
<dbReference type="RefSeq" id="WP_265267923.1">
    <property type="nucleotide sequence ID" value="NZ_JANFAV010000002.1"/>
</dbReference>
<feature type="compositionally biased region" description="Basic and acidic residues" evidence="1">
    <location>
        <begin position="75"/>
        <end position="85"/>
    </location>
</feature>
<evidence type="ECO:0000256" key="1">
    <source>
        <dbReference type="SAM" id="MobiDB-lite"/>
    </source>
</evidence>
<dbReference type="Proteomes" id="UP001165565">
    <property type="component" value="Unassembled WGS sequence"/>
</dbReference>
<feature type="region of interest" description="Disordered" evidence="1">
    <location>
        <begin position="75"/>
        <end position="105"/>
    </location>
</feature>
<protein>
    <submittedName>
        <fullName evidence="2">Uncharacterized protein</fullName>
    </submittedName>
</protein>